<accession>A0AAE1SKS7</accession>
<evidence type="ECO:0000259" key="9">
    <source>
        <dbReference type="Pfam" id="PF23559"/>
    </source>
</evidence>
<dbReference type="Pfam" id="PF23559">
    <property type="entry name" value="WHD_DRP"/>
    <property type="match status" value="1"/>
</dbReference>
<keyword evidence="6" id="KW-0175">Coiled coil</keyword>
<comment type="caution">
    <text evidence="10">The sequence shown here is derived from an EMBL/GenBank/DDBJ whole genome shotgun (WGS) entry which is preliminary data.</text>
</comment>
<feature type="domain" description="Disease resistance protein winged helix" evidence="9">
    <location>
        <begin position="198"/>
        <end position="253"/>
    </location>
</feature>
<keyword evidence="5" id="KW-0067">ATP-binding</keyword>
<dbReference type="SUPFAM" id="SSF52540">
    <property type="entry name" value="P-loop containing nucleoside triphosphate hydrolases"/>
    <property type="match status" value="1"/>
</dbReference>
<evidence type="ECO:0000256" key="2">
    <source>
        <dbReference type="ARBA" id="ARBA00008894"/>
    </source>
</evidence>
<evidence type="ECO:0000313" key="11">
    <source>
        <dbReference type="Proteomes" id="UP001291623"/>
    </source>
</evidence>
<dbReference type="InterPro" id="IPR002182">
    <property type="entry name" value="NB-ARC"/>
</dbReference>
<evidence type="ECO:0000256" key="5">
    <source>
        <dbReference type="ARBA" id="ARBA00022840"/>
    </source>
</evidence>
<organism evidence="10 11">
    <name type="scientific">Anisodus tanguticus</name>
    <dbReference type="NCBI Taxonomy" id="243964"/>
    <lineage>
        <taxon>Eukaryota</taxon>
        <taxon>Viridiplantae</taxon>
        <taxon>Streptophyta</taxon>
        <taxon>Embryophyta</taxon>
        <taxon>Tracheophyta</taxon>
        <taxon>Spermatophyta</taxon>
        <taxon>Magnoliopsida</taxon>
        <taxon>eudicotyledons</taxon>
        <taxon>Gunneridae</taxon>
        <taxon>Pentapetalae</taxon>
        <taxon>asterids</taxon>
        <taxon>lamiids</taxon>
        <taxon>Solanales</taxon>
        <taxon>Solanaceae</taxon>
        <taxon>Solanoideae</taxon>
        <taxon>Hyoscyameae</taxon>
        <taxon>Anisodus</taxon>
    </lineage>
</organism>
<keyword evidence="7" id="KW-0472">Membrane</keyword>
<evidence type="ECO:0000256" key="4">
    <source>
        <dbReference type="ARBA" id="ARBA00022821"/>
    </source>
</evidence>
<dbReference type="PANTHER" id="PTHR23155">
    <property type="entry name" value="DISEASE RESISTANCE PROTEIN RP"/>
    <property type="match status" value="1"/>
</dbReference>
<dbReference type="InterPro" id="IPR044974">
    <property type="entry name" value="Disease_R_plants"/>
</dbReference>
<keyword evidence="11" id="KW-1185">Reference proteome</keyword>
<dbReference type="GO" id="GO:0016020">
    <property type="term" value="C:membrane"/>
    <property type="evidence" value="ECO:0007669"/>
    <property type="project" value="UniProtKB-SubCell"/>
</dbReference>
<dbReference type="GO" id="GO:0098542">
    <property type="term" value="P:defense response to other organism"/>
    <property type="evidence" value="ECO:0007669"/>
    <property type="project" value="TreeGrafter"/>
</dbReference>
<keyword evidence="3" id="KW-0547">Nucleotide-binding</keyword>
<dbReference type="AlphaFoldDB" id="A0AAE1SKS7"/>
<dbReference type="InterPro" id="IPR058922">
    <property type="entry name" value="WHD_DRP"/>
</dbReference>
<comment type="subcellular location">
    <subcellularLocation>
        <location evidence="1">Membrane</location>
        <topology evidence="1">Peripheral membrane protein</topology>
    </subcellularLocation>
</comment>
<sequence length="370" mass="42319">MNELQDLVEETLYENNYLIVLDDMWNEDPVNWDKLLMVGACGSKILVTTQLEEVVSMMGMVPAYCLKGLLSEHCLTLFLRKAFEQGQEVLYPNLVAIASDIVQKCEGNPLLLVILGSSLHMETNEWEWDDVKDHDMWNSNQKDKILPALRVSYERLPSDLKVCLAYCSIFPKDCMIEIDKLIQLRVAEGLISQSEQLLAEGLISQPDESEDLEDIGIQYFQELLSRSFFQDVEEYRSVFTSICKLHDLVHDLVLSAAGIEFCTVNSHIQNISDEVRHVAFSDYDFSGKELPASLVIKRCSMPREPSQLVTLPPWLERASATLRYLREERCPDFAALPKWLENLNALEKLEKLFSLPEGILTNPKVLRIEN</sequence>
<evidence type="ECO:0000256" key="6">
    <source>
        <dbReference type="ARBA" id="ARBA00023054"/>
    </source>
</evidence>
<dbReference type="GO" id="GO:0043531">
    <property type="term" value="F:ADP binding"/>
    <property type="evidence" value="ECO:0007669"/>
    <property type="project" value="InterPro"/>
</dbReference>
<name>A0AAE1SKS7_9SOLA</name>
<keyword evidence="4" id="KW-0611">Plant defense</keyword>
<evidence type="ECO:0008006" key="12">
    <source>
        <dbReference type="Google" id="ProtNLM"/>
    </source>
</evidence>
<gene>
    <name evidence="10" type="ORF">RND71_010970</name>
</gene>
<dbReference type="Gene3D" id="1.10.10.10">
    <property type="entry name" value="Winged helix-like DNA-binding domain superfamily/Winged helix DNA-binding domain"/>
    <property type="match status" value="1"/>
</dbReference>
<comment type="similarity">
    <text evidence="2">Belongs to the disease resistance NB-LRR family.</text>
</comment>
<proteinExistence type="inferred from homology"/>
<dbReference type="Pfam" id="PF00931">
    <property type="entry name" value="NB-ARC"/>
    <property type="match status" value="1"/>
</dbReference>
<protein>
    <recommendedName>
        <fullName evidence="12">NB-ARC domain-containing protein</fullName>
    </recommendedName>
</protein>
<evidence type="ECO:0000256" key="7">
    <source>
        <dbReference type="ARBA" id="ARBA00023136"/>
    </source>
</evidence>
<evidence type="ECO:0000256" key="1">
    <source>
        <dbReference type="ARBA" id="ARBA00004170"/>
    </source>
</evidence>
<dbReference type="InterPro" id="IPR027417">
    <property type="entry name" value="P-loop_NTPase"/>
</dbReference>
<dbReference type="Gene3D" id="3.40.50.300">
    <property type="entry name" value="P-loop containing nucleotide triphosphate hydrolases"/>
    <property type="match status" value="1"/>
</dbReference>
<evidence type="ECO:0000313" key="10">
    <source>
        <dbReference type="EMBL" id="KAK4371495.1"/>
    </source>
</evidence>
<evidence type="ECO:0000256" key="3">
    <source>
        <dbReference type="ARBA" id="ARBA00022741"/>
    </source>
</evidence>
<dbReference type="EMBL" id="JAVYJV010000005">
    <property type="protein sequence ID" value="KAK4371495.1"/>
    <property type="molecule type" value="Genomic_DNA"/>
</dbReference>
<dbReference type="GO" id="GO:0005524">
    <property type="term" value="F:ATP binding"/>
    <property type="evidence" value="ECO:0007669"/>
    <property type="project" value="UniProtKB-KW"/>
</dbReference>
<feature type="domain" description="NB-ARC" evidence="8">
    <location>
        <begin position="3"/>
        <end position="85"/>
    </location>
</feature>
<reference evidence="10" key="1">
    <citation type="submission" date="2023-12" db="EMBL/GenBank/DDBJ databases">
        <title>Genome assembly of Anisodus tanguticus.</title>
        <authorList>
            <person name="Wang Y.-J."/>
        </authorList>
    </citation>
    <scope>NUCLEOTIDE SEQUENCE</scope>
    <source>
        <strain evidence="10">KB-2021</strain>
        <tissue evidence="10">Leaf</tissue>
    </source>
</reference>
<dbReference type="InterPro" id="IPR036388">
    <property type="entry name" value="WH-like_DNA-bd_sf"/>
</dbReference>
<dbReference type="PRINTS" id="PR00364">
    <property type="entry name" value="DISEASERSIST"/>
</dbReference>
<evidence type="ECO:0000259" key="8">
    <source>
        <dbReference type="Pfam" id="PF00931"/>
    </source>
</evidence>
<dbReference type="Proteomes" id="UP001291623">
    <property type="component" value="Unassembled WGS sequence"/>
</dbReference>
<dbReference type="PANTHER" id="PTHR23155:SF1211">
    <property type="entry name" value="OS09G0313500 PROTEIN"/>
    <property type="match status" value="1"/>
</dbReference>